<dbReference type="Proteomes" id="UP001195483">
    <property type="component" value="Unassembled WGS sequence"/>
</dbReference>
<reference evidence="1" key="2">
    <citation type="journal article" date="2021" name="Genome Biol. Evol.">
        <title>Developing a high-quality reference genome for a parasitic bivalve with doubly uniparental inheritance (Bivalvia: Unionida).</title>
        <authorList>
            <person name="Smith C.H."/>
        </authorList>
    </citation>
    <scope>NUCLEOTIDE SEQUENCE</scope>
    <source>
        <strain evidence="1">CHS0354</strain>
        <tissue evidence="1">Mantle</tissue>
    </source>
</reference>
<proteinExistence type="predicted"/>
<sequence>MYTLDSAFRIGHNVVFSSADGNVVSSSDDSSSIVASGRDDSDVVFNMPGSNRGVVFSSFNSKSISVLLITALLYEGTCMT</sequence>
<name>A0AAE0T4K7_9BIVA</name>
<organism evidence="1 2">
    <name type="scientific">Potamilus streckersoni</name>
    <dbReference type="NCBI Taxonomy" id="2493646"/>
    <lineage>
        <taxon>Eukaryota</taxon>
        <taxon>Metazoa</taxon>
        <taxon>Spiralia</taxon>
        <taxon>Lophotrochozoa</taxon>
        <taxon>Mollusca</taxon>
        <taxon>Bivalvia</taxon>
        <taxon>Autobranchia</taxon>
        <taxon>Heteroconchia</taxon>
        <taxon>Palaeoheterodonta</taxon>
        <taxon>Unionida</taxon>
        <taxon>Unionoidea</taxon>
        <taxon>Unionidae</taxon>
        <taxon>Ambleminae</taxon>
        <taxon>Lampsilini</taxon>
        <taxon>Potamilus</taxon>
    </lineage>
</organism>
<dbReference type="AlphaFoldDB" id="A0AAE0T4K7"/>
<gene>
    <name evidence="1" type="ORF">CHS0354_030317</name>
</gene>
<protein>
    <submittedName>
        <fullName evidence="1">Uncharacterized protein</fullName>
    </submittedName>
</protein>
<reference evidence="1" key="1">
    <citation type="journal article" date="2021" name="Genome Biol. Evol.">
        <title>A High-Quality Reference Genome for a Parasitic Bivalve with Doubly Uniparental Inheritance (Bivalvia: Unionida).</title>
        <authorList>
            <person name="Smith C.H."/>
        </authorList>
    </citation>
    <scope>NUCLEOTIDE SEQUENCE</scope>
    <source>
        <strain evidence="1">CHS0354</strain>
    </source>
</reference>
<dbReference type="EMBL" id="JAEAOA010001808">
    <property type="protein sequence ID" value="KAK3603476.1"/>
    <property type="molecule type" value="Genomic_DNA"/>
</dbReference>
<accession>A0AAE0T4K7</accession>
<evidence type="ECO:0000313" key="1">
    <source>
        <dbReference type="EMBL" id="KAK3603476.1"/>
    </source>
</evidence>
<reference evidence="1" key="3">
    <citation type="submission" date="2023-05" db="EMBL/GenBank/DDBJ databases">
        <authorList>
            <person name="Smith C.H."/>
        </authorList>
    </citation>
    <scope>NUCLEOTIDE SEQUENCE</scope>
    <source>
        <strain evidence="1">CHS0354</strain>
        <tissue evidence="1">Mantle</tissue>
    </source>
</reference>
<evidence type="ECO:0000313" key="2">
    <source>
        <dbReference type="Proteomes" id="UP001195483"/>
    </source>
</evidence>
<comment type="caution">
    <text evidence="1">The sequence shown here is derived from an EMBL/GenBank/DDBJ whole genome shotgun (WGS) entry which is preliminary data.</text>
</comment>
<keyword evidence="2" id="KW-1185">Reference proteome</keyword>